<gene>
    <name evidence="2" type="ORF">SAMN02745671_02571</name>
</gene>
<keyword evidence="1" id="KW-0732">Signal</keyword>
<organism evidence="2 3">
    <name type="scientific">Anaerovibrio lipolyticus DSM 3074</name>
    <dbReference type="NCBI Taxonomy" id="1120997"/>
    <lineage>
        <taxon>Bacteria</taxon>
        <taxon>Bacillati</taxon>
        <taxon>Bacillota</taxon>
        <taxon>Negativicutes</taxon>
        <taxon>Selenomonadales</taxon>
        <taxon>Selenomonadaceae</taxon>
        <taxon>Anaerovibrio</taxon>
    </lineage>
</organism>
<reference evidence="2 3" key="1">
    <citation type="submission" date="2016-11" db="EMBL/GenBank/DDBJ databases">
        <authorList>
            <person name="Jaros S."/>
            <person name="Januszkiewicz K."/>
            <person name="Wedrychowicz H."/>
        </authorList>
    </citation>
    <scope>NUCLEOTIDE SEQUENCE [LARGE SCALE GENOMIC DNA]</scope>
    <source>
        <strain evidence="2 3">DSM 3074</strain>
    </source>
</reference>
<dbReference type="EMBL" id="FQYW01000028">
    <property type="protein sequence ID" value="SHJ06689.1"/>
    <property type="molecule type" value="Genomic_DNA"/>
</dbReference>
<evidence type="ECO:0000313" key="3">
    <source>
        <dbReference type="Proteomes" id="UP000191240"/>
    </source>
</evidence>
<dbReference type="RefSeq" id="WP_052211857.1">
    <property type="nucleotide sequence ID" value="NZ_FQYW01000028.1"/>
</dbReference>
<protein>
    <submittedName>
        <fullName evidence="2">Uncharacterized protein</fullName>
    </submittedName>
</protein>
<name>A0A1M6G9T5_9FIRM</name>
<feature type="chain" id="PRO_5009917653" evidence="1">
    <location>
        <begin position="25"/>
        <end position="297"/>
    </location>
</feature>
<dbReference type="Proteomes" id="UP000191240">
    <property type="component" value="Unassembled WGS sequence"/>
</dbReference>
<evidence type="ECO:0000313" key="2">
    <source>
        <dbReference type="EMBL" id="SHJ06689.1"/>
    </source>
</evidence>
<feature type="signal peptide" evidence="1">
    <location>
        <begin position="1"/>
        <end position="24"/>
    </location>
</feature>
<sequence length="297" mass="33298">MKKTIGFYTVALCILFCFSATCLAGNTVFTSYGSHDEVNNTNHVNYTFDDDGEKVTYKTDGQGNLHLYSKKTGEDYLSFIPYIGNPNGSTYKVREVHTESPKMTFYEIISLKDDAGTGYWLIGKTKGKWVTYISLDSLANMGMKSGSAHEISSNIIDDRLVIRTAVNGKTDCAVEPFWDNSAKWFGVKSVTARYRNEEAKAADVWVAKEGAVDVYVVPHESYKKLPYRYVVVKRVLSGVLISKDTYIISELGPENWKYRIKGVSNKNDPKNIGESVYTASTPDSVKRIVDWMRANIG</sequence>
<evidence type="ECO:0000256" key="1">
    <source>
        <dbReference type="SAM" id="SignalP"/>
    </source>
</evidence>
<dbReference type="AlphaFoldDB" id="A0A1M6G9T5"/>
<accession>A0A1M6G9T5</accession>
<proteinExistence type="predicted"/>
<dbReference type="OrthoDB" id="1665089at2"/>